<evidence type="ECO:0000313" key="2">
    <source>
        <dbReference type="Proteomes" id="UP000198282"/>
    </source>
</evidence>
<dbReference type="AlphaFoldDB" id="A0A239P0U2"/>
<dbReference type="RefSeq" id="WP_179282521.1">
    <property type="nucleotide sequence ID" value="NZ_FZOD01000078.1"/>
</dbReference>
<gene>
    <name evidence="1" type="ORF">SAMN05216276_107836</name>
</gene>
<name>A0A239P0U2_9ACTN</name>
<dbReference type="EMBL" id="FZOD01000078">
    <property type="protein sequence ID" value="SNT60630.1"/>
    <property type="molecule type" value="Genomic_DNA"/>
</dbReference>
<proteinExistence type="predicted"/>
<organism evidence="1 2">
    <name type="scientific">Streptosporangium subroseum</name>
    <dbReference type="NCBI Taxonomy" id="106412"/>
    <lineage>
        <taxon>Bacteria</taxon>
        <taxon>Bacillati</taxon>
        <taxon>Actinomycetota</taxon>
        <taxon>Actinomycetes</taxon>
        <taxon>Streptosporangiales</taxon>
        <taxon>Streptosporangiaceae</taxon>
        <taxon>Streptosporangium</taxon>
    </lineage>
</organism>
<reference evidence="1 2" key="1">
    <citation type="submission" date="2017-06" db="EMBL/GenBank/DDBJ databases">
        <authorList>
            <person name="Kim H.J."/>
            <person name="Triplett B.A."/>
        </authorList>
    </citation>
    <scope>NUCLEOTIDE SEQUENCE [LARGE SCALE GENOMIC DNA]</scope>
    <source>
        <strain evidence="1 2">CGMCC 4.2132</strain>
    </source>
</reference>
<dbReference type="Proteomes" id="UP000198282">
    <property type="component" value="Unassembled WGS sequence"/>
</dbReference>
<accession>A0A239P0U2</accession>
<evidence type="ECO:0000313" key="1">
    <source>
        <dbReference type="EMBL" id="SNT60630.1"/>
    </source>
</evidence>
<sequence length="53" mass="5904">MIGRTYLERGQPVVVLLRWGPGGGPRNVLIQRTDGSQVVRPFRGLRRLPAPPL</sequence>
<protein>
    <submittedName>
        <fullName evidence="1">Acetyl esterase</fullName>
    </submittedName>
</protein>
<keyword evidence="2" id="KW-1185">Reference proteome</keyword>